<evidence type="ECO:0000313" key="1">
    <source>
        <dbReference type="EMBL" id="GAI90994.1"/>
    </source>
</evidence>
<accession>X1UFA3</accession>
<comment type="caution">
    <text evidence="1">The sequence shown here is derived from an EMBL/GenBank/DDBJ whole genome shotgun (WGS) entry which is preliminary data.</text>
</comment>
<protein>
    <submittedName>
        <fullName evidence="1">Uncharacterized protein</fullName>
    </submittedName>
</protein>
<dbReference type="AlphaFoldDB" id="X1UFA3"/>
<sequence>MTKTVVFGEGDLHLNFATSAIGSIQVSVVDPDGFPIKGFTFEECEEKFGNALDELYMWENLKLAELSGKPVRFVFRIKDADLFAFCVK</sequence>
<gene>
    <name evidence="1" type="ORF">S12H4_36411</name>
</gene>
<dbReference type="EMBL" id="BARW01021704">
    <property type="protein sequence ID" value="GAI90994.1"/>
    <property type="molecule type" value="Genomic_DNA"/>
</dbReference>
<reference evidence="1" key="1">
    <citation type="journal article" date="2014" name="Front. Microbiol.">
        <title>High frequency of phylogenetically diverse reductive dehalogenase-homologous genes in deep subseafloor sedimentary metagenomes.</title>
        <authorList>
            <person name="Kawai M."/>
            <person name="Futagami T."/>
            <person name="Toyoda A."/>
            <person name="Takaki Y."/>
            <person name="Nishi S."/>
            <person name="Hori S."/>
            <person name="Arai W."/>
            <person name="Tsubouchi T."/>
            <person name="Morono Y."/>
            <person name="Uchiyama I."/>
            <person name="Ito T."/>
            <person name="Fujiyama A."/>
            <person name="Inagaki F."/>
            <person name="Takami H."/>
        </authorList>
    </citation>
    <scope>NUCLEOTIDE SEQUENCE</scope>
    <source>
        <strain evidence="1">Expedition CK06-06</strain>
    </source>
</reference>
<proteinExistence type="predicted"/>
<name>X1UFA3_9ZZZZ</name>
<organism evidence="1">
    <name type="scientific">marine sediment metagenome</name>
    <dbReference type="NCBI Taxonomy" id="412755"/>
    <lineage>
        <taxon>unclassified sequences</taxon>
        <taxon>metagenomes</taxon>
        <taxon>ecological metagenomes</taxon>
    </lineage>
</organism>